<gene>
    <name evidence="1" type="ORF">LTRI10_LOCUS13154</name>
</gene>
<proteinExistence type="predicted"/>
<evidence type="ECO:0000313" key="2">
    <source>
        <dbReference type="Proteomes" id="UP001497516"/>
    </source>
</evidence>
<evidence type="ECO:0000313" key="1">
    <source>
        <dbReference type="EMBL" id="CAL1371069.1"/>
    </source>
</evidence>
<reference evidence="1 2" key="1">
    <citation type="submission" date="2024-04" db="EMBL/GenBank/DDBJ databases">
        <authorList>
            <person name="Fracassetti M."/>
        </authorList>
    </citation>
    <scope>NUCLEOTIDE SEQUENCE [LARGE SCALE GENOMIC DNA]</scope>
</reference>
<keyword evidence="2" id="KW-1185">Reference proteome</keyword>
<name>A0AAV2DB11_9ROSI</name>
<dbReference type="Proteomes" id="UP001497516">
    <property type="component" value="Chromosome 2"/>
</dbReference>
<organism evidence="1 2">
    <name type="scientific">Linum trigynum</name>
    <dbReference type="NCBI Taxonomy" id="586398"/>
    <lineage>
        <taxon>Eukaryota</taxon>
        <taxon>Viridiplantae</taxon>
        <taxon>Streptophyta</taxon>
        <taxon>Embryophyta</taxon>
        <taxon>Tracheophyta</taxon>
        <taxon>Spermatophyta</taxon>
        <taxon>Magnoliopsida</taxon>
        <taxon>eudicotyledons</taxon>
        <taxon>Gunneridae</taxon>
        <taxon>Pentapetalae</taxon>
        <taxon>rosids</taxon>
        <taxon>fabids</taxon>
        <taxon>Malpighiales</taxon>
        <taxon>Linaceae</taxon>
        <taxon>Linum</taxon>
    </lineage>
</organism>
<accession>A0AAV2DB11</accession>
<protein>
    <submittedName>
        <fullName evidence="1">Uncharacterized protein</fullName>
    </submittedName>
</protein>
<sequence length="79" mass="8670">MQSQKFKGFFSQRAKPFSLGHACPLFALWLNKLCSALVLPLALALTESKLPLLNDKSFVLGHLAKVQVGRLCSKGKTKV</sequence>
<dbReference type="AlphaFoldDB" id="A0AAV2DB11"/>
<dbReference type="EMBL" id="OZ034815">
    <property type="protein sequence ID" value="CAL1371069.1"/>
    <property type="molecule type" value="Genomic_DNA"/>
</dbReference>